<feature type="transmembrane region" description="Helical" evidence="6">
    <location>
        <begin position="12"/>
        <end position="30"/>
    </location>
</feature>
<feature type="transmembrane region" description="Helical" evidence="6">
    <location>
        <begin position="150"/>
        <end position="168"/>
    </location>
</feature>
<evidence type="ECO:0000256" key="4">
    <source>
        <dbReference type="ARBA" id="ARBA00022989"/>
    </source>
</evidence>
<dbReference type="InterPro" id="IPR042127">
    <property type="entry name" value="TMEM45"/>
</dbReference>
<feature type="transmembrane region" description="Helical" evidence="6">
    <location>
        <begin position="220"/>
        <end position="242"/>
    </location>
</feature>
<organism evidence="7 8">
    <name type="scientific">Aplysia californica</name>
    <name type="common">California sea hare</name>
    <dbReference type="NCBI Taxonomy" id="6500"/>
    <lineage>
        <taxon>Eukaryota</taxon>
        <taxon>Metazoa</taxon>
        <taxon>Spiralia</taxon>
        <taxon>Lophotrochozoa</taxon>
        <taxon>Mollusca</taxon>
        <taxon>Gastropoda</taxon>
        <taxon>Heterobranchia</taxon>
        <taxon>Euthyneura</taxon>
        <taxon>Tectipleura</taxon>
        <taxon>Aplysiida</taxon>
        <taxon>Aplysioidea</taxon>
        <taxon>Aplysiidae</taxon>
        <taxon>Aplysia</taxon>
    </lineage>
</organism>
<accession>A0ABM0K5X7</accession>
<sequence>MGDLKGHALPGSLFLFYGLWWALCCMRRYLNCRKAGRRYIATATYGCPCACGRLGSLPIEAILKIFLSAVGMFCEITFNLPHPSHGIVQHATMYFFFLLSGIVDVVMHAGVPLPPGSDYMGIVLAFTVEGLLFANHLHDRPVLDVHIHVLLVYVVFLTVVVIMLEAKFQRSAILAMSRAYLLMLQGSWFWAVGIILYGHGDENTVWDMKSHEHVMLSTIYFSWHCAAHFIILFFMCLGLYLLHRRINGPLPNGSGPSSIPLTQLGDNGKSEGYRRLAFTDEVEEDSDIEFEKPVEKALVPAGSNV</sequence>
<dbReference type="InterPro" id="IPR006904">
    <property type="entry name" value="DUF716"/>
</dbReference>
<feature type="transmembrane region" description="Helical" evidence="6">
    <location>
        <begin position="180"/>
        <end position="200"/>
    </location>
</feature>
<keyword evidence="5 6" id="KW-0472">Membrane</keyword>
<evidence type="ECO:0000313" key="9">
    <source>
        <dbReference type="RefSeq" id="XP_005113449.2"/>
    </source>
</evidence>
<evidence type="ECO:0000256" key="2">
    <source>
        <dbReference type="ARBA" id="ARBA00006948"/>
    </source>
</evidence>
<proteinExistence type="inferred from homology"/>
<evidence type="ECO:0000313" key="7">
    <source>
        <dbReference type="Proteomes" id="UP000694888"/>
    </source>
</evidence>
<protein>
    <submittedName>
        <fullName evidence="8 9">Transmembrane protein 45B</fullName>
    </submittedName>
</protein>
<dbReference type="Pfam" id="PF04819">
    <property type="entry name" value="DUF716"/>
    <property type="match status" value="1"/>
</dbReference>
<gene>
    <name evidence="8" type="primary">LOC101850847</name>
    <name evidence="9" type="synonym">LOC101845302</name>
</gene>
<dbReference type="RefSeq" id="XP_005109487.2">
    <property type="nucleotide sequence ID" value="XM_005109430.2"/>
</dbReference>
<comment type="similarity">
    <text evidence="2">Belongs to the TMEM45 family.</text>
</comment>
<keyword evidence="3 6" id="KW-0812">Transmembrane</keyword>
<dbReference type="GeneID" id="101850847"/>
<dbReference type="Proteomes" id="UP000694888">
    <property type="component" value="Unplaced"/>
</dbReference>
<name>A0ABM0K5X7_APLCA</name>
<feature type="transmembrane region" description="Helical" evidence="6">
    <location>
        <begin position="87"/>
        <end position="107"/>
    </location>
</feature>
<evidence type="ECO:0000256" key="3">
    <source>
        <dbReference type="ARBA" id="ARBA00022692"/>
    </source>
</evidence>
<dbReference type="PANTHER" id="PTHR16007">
    <property type="entry name" value="EPIDIDYMAL MEMBRANE PROTEIN E9-RELATED"/>
    <property type="match status" value="1"/>
</dbReference>
<dbReference type="PANTHER" id="PTHR16007:SF15">
    <property type="entry name" value="TRANSMEMBRANE PROTEIN 45B"/>
    <property type="match status" value="1"/>
</dbReference>
<evidence type="ECO:0000313" key="8">
    <source>
        <dbReference type="RefSeq" id="XP_005109487.2"/>
    </source>
</evidence>
<comment type="subcellular location">
    <subcellularLocation>
        <location evidence="1">Membrane</location>
        <topology evidence="1">Multi-pass membrane protein</topology>
    </subcellularLocation>
</comment>
<evidence type="ECO:0000256" key="1">
    <source>
        <dbReference type="ARBA" id="ARBA00004141"/>
    </source>
</evidence>
<evidence type="ECO:0000256" key="6">
    <source>
        <dbReference type="SAM" id="Phobius"/>
    </source>
</evidence>
<evidence type="ECO:0000256" key="5">
    <source>
        <dbReference type="ARBA" id="ARBA00023136"/>
    </source>
</evidence>
<reference evidence="8 9" key="1">
    <citation type="submission" date="2025-05" db="UniProtKB">
        <authorList>
            <consortium name="RefSeq"/>
        </authorList>
    </citation>
    <scope>IDENTIFICATION</scope>
</reference>
<dbReference type="RefSeq" id="XP_005113449.2">
    <property type="nucleotide sequence ID" value="XM_005113392.3"/>
</dbReference>
<keyword evidence="7" id="KW-1185">Reference proteome</keyword>
<keyword evidence="4 6" id="KW-1133">Transmembrane helix</keyword>